<gene>
    <name evidence="2" type="ORF">PSQ40_01130</name>
</gene>
<keyword evidence="2" id="KW-0808">Transferase</keyword>
<evidence type="ECO:0000259" key="1">
    <source>
        <dbReference type="Pfam" id="PF13480"/>
    </source>
</evidence>
<dbReference type="InterPro" id="IPR038740">
    <property type="entry name" value="BioF2-like_GNAT_dom"/>
</dbReference>
<dbReference type="SUPFAM" id="SSF55729">
    <property type="entry name" value="Acyl-CoA N-acyltransferases (Nat)"/>
    <property type="match status" value="1"/>
</dbReference>
<dbReference type="RefSeq" id="WP_273948079.1">
    <property type="nucleotide sequence ID" value="NZ_JAQSIP010000001.1"/>
</dbReference>
<dbReference type="InterPro" id="IPR016181">
    <property type="entry name" value="Acyl_CoA_acyltransferase"/>
</dbReference>
<reference evidence="2 3" key="1">
    <citation type="submission" date="2023-02" db="EMBL/GenBank/DDBJ databases">
        <title>Bacterial whole genomic sequence of Curvibacter sp. HBC61.</title>
        <authorList>
            <person name="Le V."/>
            <person name="Ko S.-R."/>
            <person name="Ahn C.-Y."/>
            <person name="Oh H.-M."/>
        </authorList>
    </citation>
    <scope>NUCLEOTIDE SEQUENCE [LARGE SCALE GENOMIC DNA]</scope>
    <source>
        <strain evidence="2 3">HBC61</strain>
    </source>
</reference>
<protein>
    <submittedName>
        <fullName evidence="2">GNAT family N-acetyltransferase</fullName>
        <ecNumber evidence="2">2.3.1.-</ecNumber>
    </submittedName>
</protein>
<accession>A0ABT5MSZ1</accession>
<evidence type="ECO:0000313" key="2">
    <source>
        <dbReference type="EMBL" id="MDD0837162.1"/>
    </source>
</evidence>
<feature type="domain" description="BioF2-like acetyltransferase" evidence="1">
    <location>
        <begin position="161"/>
        <end position="300"/>
    </location>
</feature>
<dbReference type="Pfam" id="PF13480">
    <property type="entry name" value="Acetyltransf_6"/>
    <property type="match status" value="1"/>
</dbReference>
<dbReference type="Proteomes" id="UP001528673">
    <property type="component" value="Unassembled WGS sequence"/>
</dbReference>
<sequence>MKISTFPAQELSDDLYRRWQAVAASRPELGSPFYQPGFARIIAQQGIDLQLAVIEEGGRERGFFPFHRDRWGRLSSAGLVLNDYHGVVLEQGMALDAEALLRACRGRYFAFDHLPLSQATFADHVRFESHSPVMHLEGGIEAYRRRLAARAGKNSAGIFQSVGNARRRLERDHGPLRLELQSRDPRAFQRLIELKSQQFRSTTGLDPMSWPWLRGSLDQVFETDEGPFAGLLSVLYAGDQLVACHLGLRQAEQCHIWFITYDPAFSAYSPGLLLLMGMAEAAQGAGLTLFDLGRGTQPYKLRFQTGAIPLGEGAVSRPAWLAQAALAKTAQKRWLKTTILGRVWRSGKSLIHRSPS</sequence>
<proteinExistence type="predicted"/>
<dbReference type="Gene3D" id="3.40.630.30">
    <property type="match status" value="1"/>
</dbReference>
<evidence type="ECO:0000313" key="3">
    <source>
        <dbReference type="Proteomes" id="UP001528673"/>
    </source>
</evidence>
<keyword evidence="2" id="KW-0012">Acyltransferase</keyword>
<comment type="caution">
    <text evidence="2">The sequence shown here is derived from an EMBL/GenBank/DDBJ whole genome shotgun (WGS) entry which is preliminary data.</text>
</comment>
<dbReference type="GO" id="GO:0016746">
    <property type="term" value="F:acyltransferase activity"/>
    <property type="evidence" value="ECO:0007669"/>
    <property type="project" value="UniProtKB-KW"/>
</dbReference>
<dbReference type="EC" id="2.3.1.-" evidence="2"/>
<name>A0ABT5MSZ1_9BURK</name>
<organism evidence="2 3">
    <name type="scientific">Curvibacter cyanobacteriorum</name>
    <dbReference type="NCBI Taxonomy" id="3026422"/>
    <lineage>
        <taxon>Bacteria</taxon>
        <taxon>Pseudomonadati</taxon>
        <taxon>Pseudomonadota</taxon>
        <taxon>Betaproteobacteria</taxon>
        <taxon>Burkholderiales</taxon>
        <taxon>Comamonadaceae</taxon>
        <taxon>Curvibacter</taxon>
    </lineage>
</organism>
<keyword evidence="3" id="KW-1185">Reference proteome</keyword>
<dbReference type="EMBL" id="JAQSIP010000001">
    <property type="protein sequence ID" value="MDD0837162.1"/>
    <property type="molecule type" value="Genomic_DNA"/>
</dbReference>